<dbReference type="AlphaFoldDB" id="A0A8T1D8G4"/>
<evidence type="ECO:0000313" key="8">
    <source>
        <dbReference type="Proteomes" id="UP000736787"/>
    </source>
</evidence>
<organism evidence="7 8">
    <name type="scientific">Phytophthora cactorum</name>
    <dbReference type="NCBI Taxonomy" id="29920"/>
    <lineage>
        <taxon>Eukaryota</taxon>
        <taxon>Sar</taxon>
        <taxon>Stramenopiles</taxon>
        <taxon>Oomycota</taxon>
        <taxon>Peronosporomycetes</taxon>
        <taxon>Peronosporales</taxon>
        <taxon>Peronosporaceae</taxon>
        <taxon>Phytophthora</taxon>
    </lineage>
</organism>
<evidence type="ECO:0000256" key="2">
    <source>
        <dbReference type="ARBA" id="ARBA00010400"/>
    </source>
</evidence>
<keyword evidence="4" id="KW-0732">Signal</keyword>
<dbReference type="Pfam" id="PF16810">
    <property type="entry name" value="RXLR"/>
    <property type="match status" value="1"/>
</dbReference>
<dbReference type="EMBL" id="RCMK01000335">
    <property type="protein sequence ID" value="KAG2935909.1"/>
    <property type="molecule type" value="Genomic_DNA"/>
</dbReference>
<evidence type="ECO:0000256" key="4">
    <source>
        <dbReference type="ARBA" id="ARBA00022729"/>
    </source>
</evidence>
<dbReference type="Proteomes" id="UP000736787">
    <property type="component" value="Unassembled WGS sequence"/>
</dbReference>
<comment type="domain">
    <text evidence="5">The RxLR-dEER motif acts to carry the protein into the host cell cytoplasm through binding to cell surface phosphatidylinositol-3-phosphate.</text>
</comment>
<comment type="caution">
    <text evidence="7">The sequence shown here is derived from an EMBL/GenBank/DDBJ whole genome shotgun (WGS) entry which is preliminary data.</text>
</comment>
<evidence type="ECO:0000256" key="1">
    <source>
        <dbReference type="ARBA" id="ARBA00004613"/>
    </source>
</evidence>
<comment type="subcellular location">
    <subcellularLocation>
        <location evidence="1 5">Secreted</location>
    </subcellularLocation>
</comment>
<proteinExistence type="inferred from homology"/>
<dbReference type="VEuPathDB" id="FungiDB:PC110_g4951"/>
<gene>
    <name evidence="7" type="ORF">PC117_g12314</name>
</gene>
<evidence type="ECO:0000256" key="5">
    <source>
        <dbReference type="RuleBase" id="RU367124"/>
    </source>
</evidence>
<keyword evidence="3 5" id="KW-0964">Secreted</keyword>
<evidence type="ECO:0000256" key="3">
    <source>
        <dbReference type="ARBA" id="ARBA00022525"/>
    </source>
</evidence>
<dbReference type="InterPro" id="IPR052727">
    <property type="entry name" value="Rab4/Rab5_effector"/>
</dbReference>
<feature type="region of interest" description="Disordered" evidence="6">
    <location>
        <begin position="154"/>
        <end position="187"/>
    </location>
</feature>
<comment type="function">
    <text evidence="5">Effector that suppresses plant defense responses during pathogen infection.</text>
</comment>
<evidence type="ECO:0000313" key="7">
    <source>
        <dbReference type="EMBL" id="KAG2935909.1"/>
    </source>
</evidence>
<reference evidence="7" key="1">
    <citation type="submission" date="2018-10" db="EMBL/GenBank/DDBJ databases">
        <title>Effector identification in a new, highly contiguous assembly of the strawberry crown rot pathogen Phytophthora cactorum.</title>
        <authorList>
            <person name="Armitage A.D."/>
            <person name="Nellist C.F."/>
            <person name="Bates H."/>
            <person name="Vickerstaff R.J."/>
            <person name="Harrison R.J."/>
        </authorList>
    </citation>
    <scope>NUCLEOTIDE SEQUENCE</scope>
    <source>
        <strain evidence="7">4040</strain>
    </source>
</reference>
<evidence type="ECO:0000256" key="6">
    <source>
        <dbReference type="SAM" id="MobiDB-lite"/>
    </source>
</evidence>
<dbReference type="PANTHER" id="PTHR13510">
    <property type="entry name" value="FYVE-FINGER-CONTAINING RAB5 EFFECTOR PROTEIN RABENOSYN-5-RELATED"/>
    <property type="match status" value="1"/>
</dbReference>
<accession>A0A8T1D8G4</accession>
<name>A0A8T1D8G4_9STRA</name>
<dbReference type="PANTHER" id="PTHR13510:SF44">
    <property type="entry name" value="RABENOSYN-5"/>
    <property type="match status" value="1"/>
</dbReference>
<comment type="similarity">
    <text evidence="2 5">Belongs to the RxLR effector family.</text>
</comment>
<protein>
    <recommendedName>
        <fullName evidence="5">RxLR effector protein</fullName>
    </recommendedName>
</protein>
<sequence length="425" mass="47626">MKGRFTVNPFNELRLTPSDIADLEALVGSILDANISRYEEFFFKEHCRIDANHWKLVKSRDNTKVYSERNYGSSRVGPQIPGASTDLPSLLCFGTAVGDLEDMMFGVVNPTLEAMRIKASYVDDISEPAMRSLHFLLVITVGFLASLAVSAAPDSGTPPVNAVQNNRYDSRSLRDGGAAAAHTGEDNEERATIRYGKDLVSDKAATKELLKRLVDSNVPVDIVKEQFLNMPSSMKSFQQLFNHPNWKALDKYVQMVWQKQNHGKTLVYAKIGTKDYSKEKTQEELLKWLVQEKSVKTVGDDLGVWGLARNDPIAHQNRRAFAMYEKWFAVVPTIKTNPEKYSNFGSGYHTKKETEEVLTNWAMSGDPIKKVLQTFKLTGKSASQMAKHENFPALLISSWLSPKDNKPNGRDAHVMLRLGNTTDSS</sequence>
<dbReference type="InterPro" id="IPR031825">
    <property type="entry name" value="RXLR"/>
</dbReference>